<name>A0ACC1L682_9FUNG</name>
<protein>
    <submittedName>
        <fullName evidence="1">Uncharacterized protein</fullName>
    </submittedName>
</protein>
<evidence type="ECO:0000313" key="2">
    <source>
        <dbReference type="Proteomes" id="UP001140087"/>
    </source>
</evidence>
<gene>
    <name evidence="1" type="ORF">H4R21_002587</name>
</gene>
<comment type="caution">
    <text evidence="1">The sequence shown here is derived from an EMBL/GenBank/DDBJ whole genome shotgun (WGS) entry which is preliminary data.</text>
</comment>
<keyword evidence="2" id="KW-1185">Reference proteome</keyword>
<reference evidence="1" key="1">
    <citation type="submission" date="2022-07" db="EMBL/GenBank/DDBJ databases">
        <title>Phylogenomic reconstructions and comparative analyses of Kickxellomycotina fungi.</title>
        <authorList>
            <person name="Reynolds N.K."/>
            <person name="Stajich J.E."/>
            <person name="Barry K."/>
            <person name="Grigoriev I.V."/>
            <person name="Crous P."/>
            <person name="Smith M.E."/>
        </authorList>
    </citation>
    <scope>NUCLEOTIDE SEQUENCE</scope>
    <source>
        <strain evidence="1">BCRC 34780</strain>
    </source>
</reference>
<dbReference type="Proteomes" id="UP001140087">
    <property type="component" value="Unassembled WGS sequence"/>
</dbReference>
<accession>A0ACC1L682</accession>
<organism evidence="1 2">
    <name type="scientific">Coemansia helicoidea</name>
    <dbReference type="NCBI Taxonomy" id="1286919"/>
    <lineage>
        <taxon>Eukaryota</taxon>
        <taxon>Fungi</taxon>
        <taxon>Fungi incertae sedis</taxon>
        <taxon>Zoopagomycota</taxon>
        <taxon>Kickxellomycotina</taxon>
        <taxon>Kickxellomycetes</taxon>
        <taxon>Kickxellales</taxon>
        <taxon>Kickxellaceae</taxon>
        <taxon>Coemansia</taxon>
    </lineage>
</organism>
<evidence type="ECO:0000313" key="1">
    <source>
        <dbReference type="EMBL" id="KAJ2802003.1"/>
    </source>
</evidence>
<dbReference type="EMBL" id="JANBUN010000682">
    <property type="protein sequence ID" value="KAJ2802003.1"/>
    <property type="molecule type" value="Genomic_DNA"/>
</dbReference>
<proteinExistence type="predicted"/>
<sequence>MSRLYADNSDVLRCSGSGVLSSNSTSTGCRVPYGTMVSQPSPGTPALIGLYSYTATDVSSASNCLRGHVRSYFTALAPYVPFLEAVLGRALSFDGERGASNFTMGNTDPSQDPSGVQLFYGDLFRGANPEIPDLGGDGNSRESASSRTDATSSAELSDEPSTGGGGLSKSTIIIIAVCTTVGGLLIACAAGVFIHRRRRARSMMAELKHNGDHGTIIDILGPDSIGRGGGGGGADDQNRYHTMDDIRNALGGENPPLYDDIISIASPRNSVLAAAASKGQKGAPVPWPE</sequence>